<protein>
    <submittedName>
        <fullName evidence="1">Uncharacterized protein</fullName>
    </submittedName>
</protein>
<reference evidence="1" key="1">
    <citation type="submission" date="2020-11" db="EMBL/GenBank/DDBJ databases">
        <authorList>
            <person name="Tran Van P."/>
        </authorList>
    </citation>
    <scope>NUCLEOTIDE SEQUENCE</scope>
</reference>
<proteinExistence type="predicted"/>
<gene>
    <name evidence="1" type="ORF">TTEB3V08_LOCUS7609</name>
</gene>
<dbReference type="EMBL" id="OE003039">
    <property type="protein sequence ID" value="CAD7459660.1"/>
    <property type="molecule type" value="Genomic_DNA"/>
</dbReference>
<sequence>MASQIVGSTNICYASERSEVNPQAKYMVMKTRNVSSQEDYKIFHNEGTRLYEVDLSIVRTSASHRSHDVRFLPSLRPHVGEDRGVLLLDNNRAPVSVSDKVSIAVRPQSLE</sequence>
<dbReference type="AlphaFoldDB" id="A0A7R9IK46"/>
<evidence type="ECO:0000313" key="1">
    <source>
        <dbReference type="EMBL" id="CAD7459660.1"/>
    </source>
</evidence>
<name>A0A7R9IK46_9NEOP</name>
<accession>A0A7R9IK46</accession>
<organism evidence="1">
    <name type="scientific">Timema tahoe</name>
    <dbReference type="NCBI Taxonomy" id="61484"/>
    <lineage>
        <taxon>Eukaryota</taxon>
        <taxon>Metazoa</taxon>
        <taxon>Ecdysozoa</taxon>
        <taxon>Arthropoda</taxon>
        <taxon>Hexapoda</taxon>
        <taxon>Insecta</taxon>
        <taxon>Pterygota</taxon>
        <taxon>Neoptera</taxon>
        <taxon>Polyneoptera</taxon>
        <taxon>Phasmatodea</taxon>
        <taxon>Timematodea</taxon>
        <taxon>Timematoidea</taxon>
        <taxon>Timematidae</taxon>
        <taxon>Timema</taxon>
    </lineage>
</organism>